<protein>
    <recommendedName>
        <fullName evidence="3">Proteasome assembly chaperone 3</fullName>
    </recommendedName>
</protein>
<comment type="caution">
    <text evidence="1">The sequence shown here is derived from an EMBL/GenBank/DDBJ whole genome shotgun (WGS) entry which is preliminary data.</text>
</comment>
<keyword evidence="2" id="KW-1185">Reference proteome</keyword>
<accession>A0A0F8BWG0</accession>
<reference evidence="1 2" key="1">
    <citation type="submission" date="2015-04" db="EMBL/GenBank/DDBJ databases">
        <title>Genome sequence of Ceratocystis platani, a major pathogen of plane trees.</title>
        <authorList>
            <person name="Belbahri L."/>
        </authorList>
    </citation>
    <scope>NUCLEOTIDE SEQUENCE [LARGE SCALE GENOMIC DNA]</scope>
    <source>
        <strain evidence="1 2">CFO</strain>
    </source>
</reference>
<dbReference type="OrthoDB" id="5593278at2759"/>
<dbReference type="Proteomes" id="UP000034841">
    <property type="component" value="Unassembled WGS sequence"/>
</dbReference>
<evidence type="ECO:0000313" key="2">
    <source>
        <dbReference type="Proteomes" id="UP000034841"/>
    </source>
</evidence>
<gene>
    <name evidence="1" type="ORF">CFO_g763</name>
</gene>
<dbReference type="InterPro" id="IPR053720">
    <property type="entry name" value="Psm_Assembly_Chaperone"/>
</dbReference>
<dbReference type="GO" id="GO:0043248">
    <property type="term" value="P:proteasome assembly"/>
    <property type="evidence" value="ECO:0007669"/>
    <property type="project" value="InterPro"/>
</dbReference>
<dbReference type="PANTHER" id="PTHR31051:SF1">
    <property type="entry name" value="PROTEASOME ASSEMBLY CHAPERONE 3"/>
    <property type="match status" value="1"/>
</dbReference>
<dbReference type="AlphaFoldDB" id="A0A0F8BWG0"/>
<evidence type="ECO:0008006" key="3">
    <source>
        <dbReference type="Google" id="ProtNLM"/>
    </source>
</evidence>
<dbReference type="PANTHER" id="PTHR31051">
    <property type="entry name" value="PROTEASOME ASSEMBLY CHAPERONE 3"/>
    <property type="match status" value="1"/>
</dbReference>
<organism evidence="1 2">
    <name type="scientific">Ceratocystis fimbriata f. sp. platani</name>
    <dbReference type="NCBI Taxonomy" id="88771"/>
    <lineage>
        <taxon>Eukaryota</taxon>
        <taxon>Fungi</taxon>
        <taxon>Dikarya</taxon>
        <taxon>Ascomycota</taxon>
        <taxon>Pezizomycotina</taxon>
        <taxon>Sordariomycetes</taxon>
        <taxon>Hypocreomycetidae</taxon>
        <taxon>Microascales</taxon>
        <taxon>Ceratocystidaceae</taxon>
        <taxon>Ceratocystis</taxon>
    </lineage>
</organism>
<name>A0A0F8BWG0_CERFI</name>
<evidence type="ECO:0000313" key="1">
    <source>
        <dbReference type="EMBL" id="KKF96878.1"/>
    </source>
</evidence>
<dbReference type="EMBL" id="LBBL01000025">
    <property type="protein sequence ID" value="KKF96878.1"/>
    <property type="molecule type" value="Genomic_DNA"/>
</dbReference>
<sequence length="147" mass="15678">MEASALIDTPYPIRAHTAVANVNGIPTEATSRVFTDKVMITLSQEGRLAQWIHVPIRATPASMASLTASHPRQDMLPASHITPTTLLGGGGSDREAAGHLLASQIANYISLKSPEDERTMVLGLGLKQLEATPTGLFDVLELVQQVI</sequence>
<dbReference type="InterPro" id="IPR018788">
    <property type="entry name" value="Proteasome_assmbl_chp_3"/>
</dbReference>
<dbReference type="Gene3D" id="3.30.230.90">
    <property type="match status" value="1"/>
</dbReference>
<proteinExistence type="predicted"/>